<keyword evidence="2" id="KW-0732">Signal</keyword>
<feature type="region of interest" description="Disordered" evidence="1">
    <location>
        <begin position="30"/>
        <end position="62"/>
    </location>
</feature>
<organism evidence="3 4">
    <name type="scientific">Ectobacillus funiculus</name>
    <dbReference type="NCBI Taxonomy" id="137993"/>
    <lineage>
        <taxon>Bacteria</taxon>
        <taxon>Bacillati</taxon>
        <taxon>Bacillota</taxon>
        <taxon>Bacilli</taxon>
        <taxon>Bacillales</taxon>
        <taxon>Bacillaceae</taxon>
        <taxon>Ectobacillus</taxon>
    </lineage>
</organism>
<accession>A0ABV5WFZ9</accession>
<feature type="compositionally biased region" description="Low complexity" evidence="1">
    <location>
        <begin position="36"/>
        <end position="62"/>
    </location>
</feature>
<protein>
    <submittedName>
        <fullName evidence="3">PsbP-related protein</fullName>
    </submittedName>
</protein>
<comment type="caution">
    <text evidence="3">The sequence shown here is derived from an EMBL/GenBank/DDBJ whole genome shotgun (WGS) entry which is preliminary data.</text>
</comment>
<dbReference type="EMBL" id="JBHMAF010000069">
    <property type="protein sequence ID" value="MFB9759343.1"/>
    <property type="molecule type" value="Genomic_DNA"/>
</dbReference>
<evidence type="ECO:0000256" key="2">
    <source>
        <dbReference type="SAM" id="SignalP"/>
    </source>
</evidence>
<feature type="chain" id="PRO_5045729896" evidence="2">
    <location>
        <begin position="35"/>
        <end position="203"/>
    </location>
</feature>
<reference evidence="3 4" key="1">
    <citation type="submission" date="2024-09" db="EMBL/GenBank/DDBJ databases">
        <authorList>
            <person name="Sun Q."/>
            <person name="Mori K."/>
        </authorList>
    </citation>
    <scope>NUCLEOTIDE SEQUENCE [LARGE SCALE GENOMIC DNA]</scope>
    <source>
        <strain evidence="3 4">JCM 11201</strain>
    </source>
</reference>
<feature type="signal peptide" evidence="2">
    <location>
        <begin position="1"/>
        <end position="34"/>
    </location>
</feature>
<keyword evidence="4" id="KW-1185">Reference proteome</keyword>
<proteinExistence type="predicted"/>
<sequence>MNLALKKSILKWALVTLVLILMIGCSRNSSPANGDQNQKTTTTSGQQNTTSDNSNPASSSSTSSVASKSIVYKNTQYGFSFNLPASWSGYSIITSQWEGIGGSNGSTVVETGPIISIRDPKWTEKNPRQDIPIMVFTLNQWNSLKQEVFHIGAAPLDPTELGRNNYYVFALPARYNYAYLPGFKDVEDILAGNPLQATQITGN</sequence>
<gene>
    <name evidence="3" type="ORF">ACFFMS_12940</name>
</gene>
<evidence type="ECO:0000313" key="3">
    <source>
        <dbReference type="EMBL" id="MFB9759343.1"/>
    </source>
</evidence>
<dbReference type="RefSeq" id="WP_379949651.1">
    <property type="nucleotide sequence ID" value="NZ_JBHMAF010000069.1"/>
</dbReference>
<name>A0ABV5WFZ9_9BACI</name>
<evidence type="ECO:0000256" key="1">
    <source>
        <dbReference type="SAM" id="MobiDB-lite"/>
    </source>
</evidence>
<dbReference type="PROSITE" id="PS51257">
    <property type="entry name" value="PROKAR_LIPOPROTEIN"/>
    <property type="match status" value="1"/>
</dbReference>
<evidence type="ECO:0000313" key="4">
    <source>
        <dbReference type="Proteomes" id="UP001589609"/>
    </source>
</evidence>
<dbReference type="Proteomes" id="UP001589609">
    <property type="component" value="Unassembled WGS sequence"/>
</dbReference>